<evidence type="ECO:0000256" key="3">
    <source>
        <dbReference type="ARBA" id="ARBA00022840"/>
    </source>
</evidence>
<evidence type="ECO:0000256" key="1">
    <source>
        <dbReference type="ARBA" id="ARBA00008239"/>
    </source>
</evidence>
<keyword evidence="6" id="KW-1185">Reference proteome</keyword>
<dbReference type="InterPro" id="IPR020575">
    <property type="entry name" value="Hsp90_N"/>
</dbReference>
<protein>
    <recommendedName>
        <fullName evidence="7">Histidine kinase/HSP90-like ATPase domain-containing protein</fullName>
    </recommendedName>
</protein>
<evidence type="ECO:0000256" key="4">
    <source>
        <dbReference type="ARBA" id="ARBA00023186"/>
    </source>
</evidence>
<organism evidence="5 6">
    <name type="scientific">Malus domestica</name>
    <name type="common">Apple</name>
    <name type="synonym">Pyrus malus</name>
    <dbReference type="NCBI Taxonomy" id="3750"/>
    <lineage>
        <taxon>Eukaryota</taxon>
        <taxon>Viridiplantae</taxon>
        <taxon>Streptophyta</taxon>
        <taxon>Embryophyta</taxon>
        <taxon>Tracheophyta</taxon>
        <taxon>Spermatophyta</taxon>
        <taxon>Magnoliopsida</taxon>
        <taxon>eudicotyledons</taxon>
        <taxon>Gunneridae</taxon>
        <taxon>Pentapetalae</taxon>
        <taxon>rosids</taxon>
        <taxon>fabids</taxon>
        <taxon>Rosales</taxon>
        <taxon>Rosaceae</taxon>
        <taxon>Amygdaloideae</taxon>
        <taxon>Maleae</taxon>
        <taxon>Malus</taxon>
    </lineage>
</organism>
<sequence>MEDTETFAFHAEINQLLSLVINTFDSNKEIFLRELISNASDALDKIPASSILSRSSSFELSLTRPTGPSPSSTLVLA</sequence>
<dbReference type="InterPro" id="IPR001404">
    <property type="entry name" value="Hsp90_fam"/>
</dbReference>
<evidence type="ECO:0000313" key="5">
    <source>
        <dbReference type="EMBL" id="RXH77058.1"/>
    </source>
</evidence>
<dbReference type="GO" id="GO:0016887">
    <property type="term" value="F:ATP hydrolysis activity"/>
    <property type="evidence" value="ECO:0007669"/>
    <property type="project" value="InterPro"/>
</dbReference>
<dbReference type="PANTHER" id="PTHR11528">
    <property type="entry name" value="HEAT SHOCK PROTEIN 90 FAMILY MEMBER"/>
    <property type="match status" value="1"/>
</dbReference>
<dbReference type="PRINTS" id="PR00775">
    <property type="entry name" value="HEATSHOCK90"/>
</dbReference>
<dbReference type="SUPFAM" id="SSF55874">
    <property type="entry name" value="ATPase domain of HSP90 chaperone/DNA topoisomerase II/histidine kinase"/>
    <property type="match status" value="1"/>
</dbReference>
<dbReference type="STRING" id="3750.A0A498HZN8"/>
<gene>
    <name evidence="5" type="ORF">DVH24_019946</name>
</gene>
<dbReference type="InterPro" id="IPR036890">
    <property type="entry name" value="HATPase_C_sf"/>
</dbReference>
<accession>A0A498HZN8</accession>
<reference evidence="5 6" key="1">
    <citation type="submission" date="2018-10" db="EMBL/GenBank/DDBJ databases">
        <title>A high-quality apple genome assembly.</title>
        <authorList>
            <person name="Hu J."/>
        </authorList>
    </citation>
    <scope>NUCLEOTIDE SEQUENCE [LARGE SCALE GENOMIC DNA]</scope>
    <source>
        <strain evidence="6">cv. HFTH1</strain>
        <tissue evidence="5">Young leaf</tissue>
    </source>
</reference>
<dbReference type="GO" id="GO:0005524">
    <property type="term" value="F:ATP binding"/>
    <property type="evidence" value="ECO:0007669"/>
    <property type="project" value="UniProtKB-KW"/>
</dbReference>
<name>A0A498HZN8_MALDO</name>
<evidence type="ECO:0000256" key="2">
    <source>
        <dbReference type="ARBA" id="ARBA00022741"/>
    </source>
</evidence>
<comment type="caution">
    <text evidence="5">The sequence shown here is derived from an EMBL/GenBank/DDBJ whole genome shotgun (WGS) entry which is preliminary data.</text>
</comment>
<dbReference type="Gene3D" id="3.30.565.10">
    <property type="entry name" value="Histidine kinase-like ATPase, C-terminal domain"/>
    <property type="match status" value="1"/>
</dbReference>
<keyword evidence="4" id="KW-0143">Chaperone</keyword>
<dbReference type="EMBL" id="RDQH01000340">
    <property type="protein sequence ID" value="RXH77058.1"/>
    <property type="molecule type" value="Genomic_DNA"/>
</dbReference>
<proteinExistence type="inferred from homology"/>
<dbReference type="GO" id="GO:0051082">
    <property type="term" value="F:unfolded protein binding"/>
    <property type="evidence" value="ECO:0007669"/>
    <property type="project" value="InterPro"/>
</dbReference>
<evidence type="ECO:0008006" key="7">
    <source>
        <dbReference type="Google" id="ProtNLM"/>
    </source>
</evidence>
<keyword evidence="2" id="KW-0547">Nucleotide-binding</keyword>
<dbReference type="Proteomes" id="UP000290289">
    <property type="component" value="Chromosome 14"/>
</dbReference>
<evidence type="ECO:0000313" key="6">
    <source>
        <dbReference type="Proteomes" id="UP000290289"/>
    </source>
</evidence>
<comment type="similarity">
    <text evidence="1">Belongs to the heat shock protein 90 family.</text>
</comment>
<dbReference type="GO" id="GO:0140662">
    <property type="term" value="F:ATP-dependent protein folding chaperone"/>
    <property type="evidence" value="ECO:0007669"/>
    <property type="project" value="InterPro"/>
</dbReference>
<keyword evidence="3" id="KW-0067">ATP-binding</keyword>
<dbReference type="AlphaFoldDB" id="A0A498HZN8"/>